<evidence type="ECO:0000256" key="1">
    <source>
        <dbReference type="SAM" id="MobiDB-lite"/>
    </source>
</evidence>
<name>A0A6N9UJF9_9ACTN</name>
<dbReference type="EMBL" id="JAAGMB010000202">
    <property type="protein sequence ID" value="NEB16729.1"/>
    <property type="molecule type" value="Genomic_DNA"/>
</dbReference>
<evidence type="ECO:0000313" key="3">
    <source>
        <dbReference type="EMBL" id="NEB16729.1"/>
    </source>
</evidence>
<dbReference type="AlphaFoldDB" id="A0A6N9UJF9"/>
<proteinExistence type="predicted"/>
<dbReference type="Pfam" id="PF12728">
    <property type="entry name" value="HTH_17"/>
    <property type="match status" value="1"/>
</dbReference>
<dbReference type="InterPro" id="IPR041657">
    <property type="entry name" value="HTH_17"/>
</dbReference>
<feature type="region of interest" description="Disordered" evidence="1">
    <location>
        <begin position="61"/>
        <end position="87"/>
    </location>
</feature>
<protein>
    <recommendedName>
        <fullName evidence="2">Helix-turn-helix domain-containing protein</fullName>
    </recommendedName>
</protein>
<evidence type="ECO:0000259" key="2">
    <source>
        <dbReference type="Pfam" id="PF12728"/>
    </source>
</evidence>
<feature type="region of interest" description="Disordered" evidence="1">
    <location>
        <begin position="169"/>
        <end position="201"/>
    </location>
</feature>
<keyword evidence="4" id="KW-1185">Reference proteome</keyword>
<accession>A0A6N9UJF9</accession>
<feature type="domain" description="Helix-turn-helix" evidence="2">
    <location>
        <begin position="7"/>
        <end position="53"/>
    </location>
</feature>
<comment type="caution">
    <text evidence="3">The sequence shown here is derived from an EMBL/GenBank/DDBJ whole genome shotgun (WGS) entry which is preliminary data.</text>
</comment>
<evidence type="ECO:0000313" key="4">
    <source>
        <dbReference type="Proteomes" id="UP000469545"/>
    </source>
</evidence>
<organism evidence="3 4">
    <name type="scientific">Streptomyces coelicoflavus</name>
    <dbReference type="NCBI Taxonomy" id="285562"/>
    <lineage>
        <taxon>Bacteria</taxon>
        <taxon>Bacillati</taxon>
        <taxon>Actinomycetota</taxon>
        <taxon>Actinomycetes</taxon>
        <taxon>Kitasatosporales</taxon>
        <taxon>Streptomycetaceae</taxon>
        <taxon>Streptomyces</taxon>
    </lineage>
</organism>
<dbReference type="RefSeq" id="WP_164139837.1">
    <property type="nucleotide sequence ID" value="NZ_JAAGMB010000202.1"/>
</dbReference>
<reference evidence="3 4" key="1">
    <citation type="submission" date="2020-01" db="EMBL/GenBank/DDBJ databases">
        <title>Insect and environment-associated Actinomycetes.</title>
        <authorList>
            <person name="Currrie C."/>
            <person name="Chevrette M."/>
            <person name="Carlson C."/>
            <person name="Stubbendieck R."/>
            <person name="Wendt-Pienkowski E."/>
        </authorList>
    </citation>
    <scope>NUCLEOTIDE SEQUENCE [LARGE SCALE GENOMIC DNA]</scope>
    <source>
        <strain evidence="3 4">SID14172</strain>
    </source>
</reference>
<sequence length="201" mass="21530">MSTTRPLLTQREAATACGVSRTTIQCRREAGELPGAVLDDDRGWLIPVEDLLAAGFRLNAPAPPNEKKVVGNPETAATPQETAPDETRSALRAELDRLRHEHALAIADERSARQLAEAEARHLQARLEERGAHIEDLQRALAALTPGASQLRSGAAAVRCGRPRQERRCGATLRPEPGGCPYVFGQGPRPVGSCGVGRAEP</sequence>
<dbReference type="Proteomes" id="UP000469545">
    <property type="component" value="Unassembled WGS sequence"/>
</dbReference>
<gene>
    <name evidence="3" type="ORF">G3I46_09390</name>
</gene>